<proteinExistence type="inferred from homology"/>
<dbReference type="GO" id="GO:0005634">
    <property type="term" value="C:nucleus"/>
    <property type="evidence" value="ECO:0007669"/>
    <property type="project" value="UniProtKB-SubCell"/>
</dbReference>
<dbReference type="SUPFAM" id="SSF55307">
    <property type="entry name" value="Tubulin C-terminal domain-like"/>
    <property type="match status" value="1"/>
</dbReference>
<evidence type="ECO:0000256" key="7">
    <source>
        <dbReference type="ARBA" id="ARBA00022701"/>
    </source>
</evidence>
<evidence type="ECO:0000259" key="17">
    <source>
        <dbReference type="SMART" id="SM00864"/>
    </source>
</evidence>
<name>A0AB34GX05_ESCRO</name>
<evidence type="ECO:0000313" key="18">
    <source>
        <dbReference type="EMBL" id="KAJ8783999.1"/>
    </source>
</evidence>
<reference evidence="18 19" key="1">
    <citation type="submission" date="2022-11" db="EMBL/GenBank/DDBJ databases">
        <title>Whole genome sequence of Eschrichtius robustus ER-17-0199.</title>
        <authorList>
            <person name="Bruniche-Olsen A."/>
            <person name="Black A.N."/>
            <person name="Fields C.J."/>
            <person name="Walden K."/>
            <person name="Dewoody J.A."/>
        </authorList>
    </citation>
    <scope>NUCLEOTIDE SEQUENCE [LARGE SCALE GENOMIC DNA]</scope>
    <source>
        <strain evidence="18">ER-17-0199</strain>
        <tissue evidence="18">Blubber</tissue>
    </source>
</reference>
<comment type="subcellular location">
    <subcellularLocation>
        <location evidence="3">Cell projection</location>
        <location evidence="3">Cilium</location>
    </subcellularLocation>
    <subcellularLocation>
        <location evidence="1">Cytoplasm</location>
        <location evidence="1">Cytoskeleton</location>
        <location evidence="1">Microtubule organizing center</location>
        <location evidence="1">Centrosome</location>
        <location evidence="1">Centriole</location>
    </subcellularLocation>
    <subcellularLocation>
        <location evidence="2">Nucleus</location>
    </subcellularLocation>
</comment>
<keyword evidence="9" id="KW-0970">Cilium biogenesis/degradation</keyword>
<keyword evidence="10 16" id="KW-0342">GTP-binding</keyword>
<evidence type="ECO:0000256" key="12">
    <source>
        <dbReference type="ARBA" id="ARBA00023242"/>
    </source>
</evidence>
<evidence type="ECO:0000256" key="16">
    <source>
        <dbReference type="RuleBase" id="RU000352"/>
    </source>
</evidence>
<dbReference type="GO" id="GO:0005200">
    <property type="term" value="F:structural constituent of cytoskeleton"/>
    <property type="evidence" value="ECO:0007669"/>
    <property type="project" value="InterPro"/>
</dbReference>
<evidence type="ECO:0000256" key="3">
    <source>
        <dbReference type="ARBA" id="ARBA00004138"/>
    </source>
</evidence>
<evidence type="ECO:0000256" key="2">
    <source>
        <dbReference type="ARBA" id="ARBA00004123"/>
    </source>
</evidence>
<dbReference type="SMART" id="SM00864">
    <property type="entry name" value="Tubulin"/>
    <property type="match status" value="1"/>
</dbReference>
<dbReference type="PRINTS" id="PR01161">
    <property type="entry name" value="TUBULIN"/>
</dbReference>
<dbReference type="PROSITE" id="PS00227">
    <property type="entry name" value="TUBULIN"/>
    <property type="match status" value="1"/>
</dbReference>
<keyword evidence="19" id="KW-1185">Reference proteome</keyword>
<dbReference type="GO" id="GO:0005525">
    <property type="term" value="F:GTP binding"/>
    <property type="evidence" value="ECO:0007669"/>
    <property type="project" value="UniProtKB-UniRule"/>
</dbReference>
<evidence type="ECO:0000256" key="8">
    <source>
        <dbReference type="ARBA" id="ARBA00022741"/>
    </source>
</evidence>
<dbReference type="GO" id="GO:0030030">
    <property type="term" value="P:cell projection organization"/>
    <property type="evidence" value="ECO:0007669"/>
    <property type="project" value="UniProtKB-KW"/>
</dbReference>
<evidence type="ECO:0000256" key="5">
    <source>
        <dbReference type="ARBA" id="ARBA00014184"/>
    </source>
</evidence>
<dbReference type="InterPro" id="IPR000217">
    <property type="entry name" value="Tubulin"/>
</dbReference>
<evidence type="ECO:0000256" key="1">
    <source>
        <dbReference type="ARBA" id="ARBA00004114"/>
    </source>
</evidence>
<keyword evidence="13" id="KW-0966">Cell projection</keyword>
<dbReference type="GO" id="GO:0005874">
    <property type="term" value="C:microtubule"/>
    <property type="evidence" value="ECO:0007669"/>
    <property type="project" value="UniProtKB-KW"/>
</dbReference>
<dbReference type="InterPro" id="IPR008280">
    <property type="entry name" value="Tub_FtsZ_C"/>
</dbReference>
<dbReference type="PANTHER" id="PTHR11588">
    <property type="entry name" value="TUBULIN"/>
    <property type="match status" value="1"/>
</dbReference>
<evidence type="ECO:0000256" key="4">
    <source>
        <dbReference type="ARBA" id="ARBA00009636"/>
    </source>
</evidence>
<dbReference type="InterPro" id="IPR017975">
    <property type="entry name" value="Tubulin_CS"/>
</dbReference>
<accession>A0AB34GX05</accession>
<keyword evidence="6" id="KW-0963">Cytoplasm</keyword>
<keyword evidence="12" id="KW-0539">Nucleus</keyword>
<dbReference type="InterPro" id="IPR002967">
    <property type="entry name" value="Delta_tubulin"/>
</dbReference>
<evidence type="ECO:0000313" key="19">
    <source>
        <dbReference type="Proteomes" id="UP001159641"/>
    </source>
</evidence>
<evidence type="ECO:0000256" key="9">
    <source>
        <dbReference type="ARBA" id="ARBA00022794"/>
    </source>
</evidence>
<evidence type="ECO:0000256" key="15">
    <source>
        <dbReference type="ARBA" id="ARBA00046149"/>
    </source>
</evidence>
<dbReference type="FunFam" id="1.10.287.600:FF:000010">
    <property type="entry name" value="Tubulin delta chain"/>
    <property type="match status" value="1"/>
</dbReference>
<dbReference type="PRINTS" id="PR01224">
    <property type="entry name" value="DELTATUBULIN"/>
</dbReference>
<dbReference type="AlphaFoldDB" id="A0AB34GX05"/>
<dbReference type="GO" id="GO:0005929">
    <property type="term" value="C:cilium"/>
    <property type="evidence" value="ECO:0007669"/>
    <property type="project" value="UniProtKB-SubCell"/>
</dbReference>
<comment type="caution">
    <text evidence="18">The sequence shown here is derived from an EMBL/GenBank/DDBJ whole genome shotgun (WGS) entry which is preliminary data.</text>
</comment>
<keyword evidence="8 16" id="KW-0547">Nucleotide-binding</keyword>
<comment type="function">
    <text evidence="15">Acts as a positive regulator of hedgehog signaling and regulates ciliary function.</text>
</comment>
<evidence type="ECO:0000256" key="13">
    <source>
        <dbReference type="ARBA" id="ARBA00023273"/>
    </source>
</evidence>
<dbReference type="InterPro" id="IPR003008">
    <property type="entry name" value="Tubulin_FtsZ_GTPase"/>
</dbReference>
<keyword evidence="7 16" id="KW-0493">Microtubule</keyword>
<organism evidence="18 19">
    <name type="scientific">Eschrichtius robustus</name>
    <name type="common">California gray whale</name>
    <name type="synonym">Eschrichtius gibbosus</name>
    <dbReference type="NCBI Taxonomy" id="9764"/>
    <lineage>
        <taxon>Eukaryota</taxon>
        <taxon>Metazoa</taxon>
        <taxon>Chordata</taxon>
        <taxon>Craniata</taxon>
        <taxon>Vertebrata</taxon>
        <taxon>Euteleostomi</taxon>
        <taxon>Mammalia</taxon>
        <taxon>Eutheria</taxon>
        <taxon>Laurasiatheria</taxon>
        <taxon>Artiodactyla</taxon>
        <taxon>Whippomorpha</taxon>
        <taxon>Cetacea</taxon>
        <taxon>Mysticeti</taxon>
        <taxon>Eschrichtiidae</taxon>
        <taxon>Eschrichtius</taxon>
    </lineage>
</organism>
<dbReference type="Gene3D" id="3.40.50.1440">
    <property type="entry name" value="Tubulin/FtsZ, GTPase domain"/>
    <property type="match status" value="2"/>
</dbReference>
<sequence length="430" mass="48306">MSIVTVQLGQCGNQIGFEVFDALFSDSHCPQGLCSKRENEAYQASCKERFFSEEENGVPIARAVLVDMEPKVINQTLSKAAHSGRWKYGQHSCFCQKQGSGNNWAYGYSVHGPRHEESIMNLIQKEVEKCDSLNGFFIIMSMAGGTGSGLGAFVTQNLQDQYSNSLKMNQIIWPYGTGEENDAVHKICAKLMNIKQISFRDINQVLAHQLGSVFQPTYSGEGSFHYRRNPLGDLMENLVPHPEFKMLGVRNIPQMSENSLAYSTFTWAGLLKHLRQMLISNAKMEEGIDWQVRPPLSGLPTLGKMSLNKEFHFNTSIANLVILRGKDVHSAELGAFKDPALYTSWLEPVHAFSVWKTQRAFSKYEKSAALVGNSQFLVKPLDMIVGKAWNMFASKAYIHQYTKFGIEEEDFLDSFALLEQVIASYCNLGF</sequence>
<dbReference type="GO" id="GO:0005814">
    <property type="term" value="C:centriole"/>
    <property type="evidence" value="ECO:0007669"/>
    <property type="project" value="UniProtKB-SubCell"/>
</dbReference>
<feature type="domain" description="Tubulin/FtsZ GTPase" evidence="17">
    <location>
        <begin position="47"/>
        <end position="222"/>
    </location>
</feature>
<evidence type="ECO:0000256" key="6">
    <source>
        <dbReference type="ARBA" id="ARBA00022490"/>
    </source>
</evidence>
<evidence type="ECO:0000256" key="10">
    <source>
        <dbReference type="ARBA" id="ARBA00023134"/>
    </source>
</evidence>
<dbReference type="SUPFAM" id="SSF52490">
    <property type="entry name" value="Tubulin nucleotide-binding domain-like"/>
    <property type="match status" value="1"/>
</dbReference>
<evidence type="ECO:0000256" key="14">
    <source>
        <dbReference type="ARBA" id="ARBA00030594"/>
    </source>
</evidence>
<dbReference type="EMBL" id="JAIQCJ010002079">
    <property type="protein sequence ID" value="KAJ8783999.1"/>
    <property type="molecule type" value="Genomic_DNA"/>
</dbReference>
<gene>
    <name evidence="18" type="ORF">J1605_009042</name>
</gene>
<evidence type="ECO:0000256" key="11">
    <source>
        <dbReference type="ARBA" id="ARBA00023212"/>
    </source>
</evidence>
<comment type="similarity">
    <text evidence="4 16">Belongs to the tubulin family.</text>
</comment>
<dbReference type="CDD" id="cd02189">
    <property type="entry name" value="delta_zeta_tubulin-like"/>
    <property type="match status" value="1"/>
</dbReference>
<dbReference type="Proteomes" id="UP001159641">
    <property type="component" value="Unassembled WGS sequence"/>
</dbReference>
<keyword evidence="11" id="KW-0206">Cytoskeleton</keyword>
<dbReference type="InterPro" id="IPR036525">
    <property type="entry name" value="Tubulin/FtsZ_GTPase_sf"/>
</dbReference>
<dbReference type="Pfam" id="PF00091">
    <property type="entry name" value="Tubulin"/>
    <property type="match status" value="1"/>
</dbReference>
<dbReference type="GO" id="GO:0007017">
    <property type="term" value="P:microtubule-based process"/>
    <property type="evidence" value="ECO:0007669"/>
    <property type="project" value="InterPro"/>
</dbReference>
<protein>
    <recommendedName>
        <fullName evidence="5">Tubulin delta chain</fullName>
    </recommendedName>
    <alternativeName>
        <fullName evidence="14">Delta-tubulin</fullName>
    </alternativeName>
</protein>